<reference evidence="2 3" key="1">
    <citation type="submission" date="2019-04" db="EMBL/GenBank/DDBJ databases">
        <title>Natronospirillum operosus gen. nov., sp. nov., a haloalkaliphilic satellite isolated from decaying biomass of laboratory culture of cyanobacterium Geitlerinema sp. and proposal of Natronospirillaceae fam. nov. and Saccharospirillaceae fam. nov.</title>
        <authorList>
            <person name="Kevbrin V."/>
            <person name="Boltyanskaya Y."/>
            <person name="Koziaeva V."/>
            <person name="Grouzdev D.S."/>
            <person name="Park M."/>
            <person name="Cho J."/>
        </authorList>
    </citation>
    <scope>NUCLEOTIDE SEQUENCE [LARGE SCALE GENOMIC DNA]</scope>
    <source>
        <strain evidence="2 3">G-116</strain>
    </source>
</reference>
<feature type="signal peptide" evidence="1">
    <location>
        <begin position="1"/>
        <end position="23"/>
    </location>
</feature>
<feature type="chain" id="PRO_5021398798" evidence="1">
    <location>
        <begin position="24"/>
        <end position="497"/>
    </location>
</feature>
<keyword evidence="3" id="KW-1185">Reference proteome</keyword>
<name>A0A4Z0WFF0_9GAMM</name>
<dbReference type="EMBL" id="SRMF01000002">
    <property type="protein sequence ID" value="TGG93881.1"/>
    <property type="molecule type" value="Genomic_DNA"/>
</dbReference>
<evidence type="ECO:0000313" key="2">
    <source>
        <dbReference type="EMBL" id="TGG93881.1"/>
    </source>
</evidence>
<dbReference type="Proteomes" id="UP000297475">
    <property type="component" value="Unassembled WGS sequence"/>
</dbReference>
<keyword evidence="1" id="KW-0732">Signal</keyword>
<comment type="caution">
    <text evidence="2">The sequence shown here is derived from an EMBL/GenBank/DDBJ whole genome shotgun (WGS) entry which is preliminary data.</text>
</comment>
<protein>
    <submittedName>
        <fullName evidence="2">Uncharacterized protein</fullName>
    </submittedName>
</protein>
<dbReference type="RefSeq" id="WP_135482413.1">
    <property type="nucleotide sequence ID" value="NZ_SRMF01000002.1"/>
</dbReference>
<dbReference type="PROSITE" id="PS51257">
    <property type="entry name" value="PROKAR_LIPOPROTEIN"/>
    <property type="match status" value="1"/>
</dbReference>
<accession>A0A4Z0WFF0</accession>
<evidence type="ECO:0000313" key="3">
    <source>
        <dbReference type="Proteomes" id="UP000297475"/>
    </source>
</evidence>
<sequence>MIRMHRPFSLAILLLAAMLVGCSDDDSSRDDDGDLLGDGVVVNGRLMGDRTLVGTVADDHALTWTRLCAQDIVEGELFPLCSSTDDDGGYRMLGLFHRRGLLETSFTDRFGEDHTWYSLYDLGAFNTAVRSNLNATTDLLTRAYIPATLGLGATPAQCFDDPDCAATLNSSGLNEELLNLLKDNLGELLGPFWPQGARPFTGPYTLSMFMGDDLPSMHRRLRYYYTAIDGEPGVRVEFWPTCNGQDPLTEFTLAELALWDLPEEDDLRLRRLTDADLADSVGCQSPGTPPPQPFTLNVDTTPTAGGDAPLDLDVRLTAPGSQDAVYEGYLINPRGQTRNIWSGADFSTTLTNPGQYRVVGRAFANGEEVWAGTIITVSGGFEDLSATTWGQTGSCRPNINSYPNVCLERLDGTVEQPPLTSNHCTVLTERPDWQYSVGICSTSEQYGGALIGVCLQLEQEVRILHYDNNNLAETTTQQHNRERSRCDLNGGFWLSLL</sequence>
<gene>
    <name evidence="2" type="ORF">E4656_06735</name>
</gene>
<dbReference type="OrthoDB" id="6190257at2"/>
<organism evidence="2 3">
    <name type="scientific">Natronospirillum operosum</name>
    <dbReference type="NCBI Taxonomy" id="2759953"/>
    <lineage>
        <taxon>Bacteria</taxon>
        <taxon>Pseudomonadati</taxon>
        <taxon>Pseudomonadota</taxon>
        <taxon>Gammaproteobacteria</taxon>
        <taxon>Oceanospirillales</taxon>
        <taxon>Natronospirillaceae</taxon>
        <taxon>Natronospirillum</taxon>
    </lineage>
</organism>
<proteinExistence type="predicted"/>
<dbReference type="AlphaFoldDB" id="A0A4Z0WFF0"/>
<evidence type="ECO:0000256" key="1">
    <source>
        <dbReference type="SAM" id="SignalP"/>
    </source>
</evidence>